<feature type="compositionally biased region" description="Basic and acidic residues" evidence="1">
    <location>
        <begin position="175"/>
        <end position="188"/>
    </location>
</feature>
<organism evidence="2 4">
    <name type="scientific">Cercospora beticola</name>
    <name type="common">Sugarbeet leaf spot fungus</name>
    <dbReference type="NCBI Taxonomy" id="122368"/>
    <lineage>
        <taxon>Eukaryota</taxon>
        <taxon>Fungi</taxon>
        <taxon>Dikarya</taxon>
        <taxon>Ascomycota</taxon>
        <taxon>Pezizomycotina</taxon>
        <taxon>Dothideomycetes</taxon>
        <taxon>Dothideomycetidae</taxon>
        <taxon>Mycosphaerellales</taxon>
        <taxon>Mycosphaerellaceae</taxon>
        <taxon>Cercospora</taxon>
    </lineage>
</organism>
<dbReference type="Proteomes" id="UP000230605">
    <property type="component" value="Chromosome 9"/>
</dbReference>
<evidence type="ECO:0000313" key="3">
    <source>
        <dbReference type="EMBL" id="WPB07996.1"/>
    </source>
</evidence>
<dbReference type="EMBL" id="LKMD01000107">
    <property type="protein sequence ID" value="PIA90671.1"/>
    <property type="molecule type" value="Genomic_DNA"/>
</dbReference>
<dbReference type="EMBL" id="CP134192">
    <property type="protein sequence ID" value="WPB07996.1"/>
    <property type="molecule type" value="Genomic_DNA"/>
</dbReference>
<keyword evidence="5" id="KW-1185">Reference proteome</keyword>
<evidence type="ECO:0000313" key="4">
    <source>
        <dbReference type="Proteomes" id="UP000230605"/>
    </source>
</evidence>
<evidence type="ECO:0000313" key="5">
    <source>
        <dbReference type="Proteomes" id="UP001302367"/>
    </source>
</evidence>
<feature type="region of interest" description="Disordered" evidence="1">
    <location>
        <begin position="165"/>
        <end position="208"/>
    </location>
</feature>
<evidence type="ECO:0000313" key="2">
    <source>
        <dbReference type="EMBL" id="PIA90671.1"/>
    </source>
</evidence>
<dbReference type="Proteomes" id="UP001302367">
    <property type="component" value="Chromosome 9"/>
</dbReference>
<proteinExistence type="predicted"/>
<reference evidence="3 5" key="2">
    <citation type="submission" date="2023-09" db="EMBL/GenBank/DDBJ databases">
        <title>Complete-Gapless Cercospora beticola genome.</title>
        <authorList>
            <person name="Wyatt N.A."/>
            <person name="Spanner R.E."/>
            <person name="Bolton M.D."/>
        </authorList>
    </citation>
    <scope>NUCLEOTIDE SEQUENCE [LARGE SCALE GENOMIC DNA]</scope>
    <source>
        <strain evidence="3">Cb09-40</strain>
    </source>
</reference>
<gene>
    <name evidence="2" type="ORF">CB0940_11165</name>
    <name evidence="3" type="ORF">RHO25_012660</name>
</gene>
<protein>
    <submittedName>
        <fullName evidence="2">Uncharacterized protein</fullName>
    </submittedName>
</protein>
<dbReference type="OrthoDB" id="3649578at2759"/>
<reference evidence="2 4" key="1">
    <citation type="submission" date="2015-10" db="EMBL/GenBank/DDBJ databases">
        <title>The cercosporin biosynthetic gene cluster was horizontally transferred to several fungal lineages and shown to be expanded in Cercospora beticola based on microsynteny with recipient genomes.</title>
        <authorList>
            <person name="De Jonge R."/>
            <person name="Ebert M.K."/>
            <person name="Suttle J.C."/>
            <person name="Jurick Ii W.M."/>
            <person name="Secor G.A."/>
            <person name="Thomma B.P."/>
            <person name="Van De Peer Y."/>
            <person name="Bolton M.D."/>
        </authorList>
    </citation>
    <scope>NUCLEOTIDE SEQUENCE [LARGE SCALE GENOMIC DNA]</scope>
    <source>
        <strain evidence="2 4">09-40</strain>
    </source>
</reference>
<dbReference type="AlphaFoldDB" id="A0A2G5HDQ4"/>
<sequence length="470" mass="53391">METTDTIGRGWYGVIIVPKKQKDESFHDKAMRKAAKIIVQTRPDLAIGDFGKPVRERDHKVAFVLDSSGNIVVPKKRKNENRGEKAARKAAEMAVRMQTANMVRIRQDAASNGSQDPGVVDLAGDDSRSIIVPKKRKGETPEERAVRKAAKRASKAVRQAHVIEEPGRKSQRRGTTMEERLARSEERRRKYQYAESQLDPRLQGKDRGGDWESEAFVSRRFGALPTLQLNVRGVARPKMETMEEKCHDCGETHVTRSWQLGAKNAPEKIECQPQYSSDGHEDAETDETRLRDGRGQFVVPKKRREGKAEQRAVRKAAKEATTLTVQESAGVARDANGRERDRTRDGWHVSRLHEVRERREAAAAAAAAQDGEEIEMFGLGRNRYGNKWLPYKPKLSELVEDCVECGDTEANRYRFAMRGRKTWVLICDTCYQRAWRAERAARKGDKKKPQAYYGARSDYILQGKLDNVPY</sequence>
<name>A0A2G5HDQ4_CERBT</name>
<evidence type="ECO:0000256" key="1">
    <source>
        <dbReference type="SAM" id="MobiDB-lite"/>
    </source>
</evidence>
<accession>A0A2G5HDQ4</accession>